<protein>
    <submittedName>
        <fullName evidence="1">Uncharacterized protein</fullName>
    </submittedName>
</protein>
<dbReference type="EMBL" id="KZ996080">
    <property type="protein sequence ID" value="RKO89456.1"/>
    <property type="molecule type" value="Genomic_DNA"/>
</dbReference>
<dbReference type="AlphaFoldDB" id="A0A4P9WG76"/>
<sequence>MVAVDEIKWSTSDSGVIADAPSGLVIRKGTIAATIASVAEIDAHLHLSPSPSRSAAIRKTMDDITPLLPTLHATLFGLFHAADWLRSDASEGRALVGAMAVRAFPDMRSEAVDEMLREWGRRARAEEFKVVVEEALQGCNSGIQGAFKINGGW</sequence>
<keyword evidence="2" id="KW-1185">Reference proteome</keyword>
<organism evidence="1 2">
    <name type="scientific">Blyttiomyces helicus</name>
    <dbReference type="NCBI Taxonomy" id="388810"/>
    <lineage>
        <taxon>Eukaryota</taxon>
        <taxon>Fungi</taxon>
        <taxon>Fungi incertae sedis</taxon>
        <taxon>Chytridiomycota</taxon>
        <taxon>Chytridiomycota incertae sedis</taxon>
        <taxon>Chytridiomycetes</taxon>
        <taxon>Chytridiomycetes incertae sedis</taxon>
        <taxon>Blyttiomyces</taxon>
    </lineage>
</organism>
<reference evidence="2" key="1">
    <citation type="journal article" date="2018" name="Nat. Microbiol.">
        <title>Leveraging single-cell genomics to expand the fungal tree of life.</title>
        <authorList>
            <person name="Ahrendt S.R."/>
            <person name="Quandt C.A."/>
            <person name="Ciobanu D."/>
            <person name="Clum A."/>
            <person name="Salamov A."/>
            <person name="Andreopoulos B."/>
            <person name="Cheng J.F."/>
            <person name="Woyke T."/>
            <person name="Pelin A."/>
            <person name="Henrissat B."/>
            <person name="Reynolds N.K."/>
            <person name="Benny G.L."/>
            <person name="Smith M.E."/>
            <person name="James T.Y."/>
            <person name="Grigoriev I.V."/>
        </authorList>
    </citation>
    <scope>NUCLEOTIDE SEQUENCE [LARGE SCALE GENOMIC DNA]</scope>
</reference>
<gene>
    <name evidence="1" type="ORF">BDK51DRAFT_29677</name>
</gene>
<name>A0A4P9WG76_9FUNG</name>
<evidence type="ECO:0000313" key="2">
    <source>
        <dbReference type="Proteomes" id="UP000269721"/>
    </source>
</evidence>
<dbReference type="Proteomes" id="UP000269721">
    <property type="component" value="Unassembled WGS sequence"/>
</dbReference>
<proteinExistence type="predicted"/>
<accession>A0A4P9WG76</accession>
<evidence type="ECO:0000313" key="1">
    <source>
        <dbReference type="EMBL" id="RKO89456.1"/>
    </source>
</evidence>